<dbReference type="Proteomes" id="UP001163223">
    <property type="component" value="Chromosome"/>
</dbReference>
<organism evidence="1 2">
    <name type="scientific">Antarcticirhabdus aurantiaca</name>
    <dbReference type="NCBI Taxonomy" id="2606717"/>
    <lineage>
        <taxon>Bacteria</taxon>
        <taxon>Pseudomonadati</taxon>
        <taxon>Pseudomonadota</taxon>
        <taxon>Alphaproteobacteria</taxon>
        <taxon>Hyphomicrobiales</taxon>
        <taxon>Aurantimonadaceae</taxon>
        <taxon>Antarcticirhabdus</taxon>
    </lineage>
</organism>
<name>A0ACD4NMR0_9HYPH</name>
<evidence type="ECO:0000313" key="2">
    <source>
        <dbReference type="Proteomes" id="UP001163223"/>
    </source>
</evidence>
<protein>
    <submittedName>
        <fullName evidence="1">Aminotransferase class V-fold PLP-dependent enzyme</fullName>
    </submittedName>
</protein>
<gene>
    <name evidence="1" type="ORF">OXU80_25480</name>
</gene>
<sequence length="376" mass="40073">MSGYFLYHSIGTFPGKAEALREALGRFADDWSAENDAQWPTMLSLRAGFIEAWARVIDAPAGSLTTTESVTAGLYSLIGALPAQHLAGKRVLVAADCFPSLHFLLSALGPRFGFTLDTVPLRAGERWVRDEDMIAAWGPDVGLALLTFVTSTASHRCDVSALAAHGRAMGSLVVADITQGVGIRPFSVATAEVDAVVSTSLKWLCGVSGAGILQVRPDLLKTCEPEFRGWFSQENPFSWALDAFRYAPDARRFDQGTPSILPAAGSLPGLEFLQRTGLDAVAAHNARLTDRVVEAADEAGLPLASPREAEKRGGSVMLNLGEEAAALVGPLRERGLYCDARGSVMRLSPGLVTEEAEITRLFATLAEFGVRRSAAA</sequence>
<keyword evidence="1" id="KW-0808">Transferase</keyword>
<keyword evidence="2" id="KW-1185">Reference proteome</keyword>
<evidence type="ECO:0000313" key="1">
    <source>
        <dbReference type="EMBL" id="WAJ28134.1"/>
    </source>
</evidence>
<keyword evidence="1" id="KW-0032">Aminotransferase</keyword>
<accession>A0ACD4NMR0</accession>
<reference evidence="1" key="1">
    <citation type="submission" date="2022-11" db="EMBL/GenBank/DDBJ databases">
        <title>beta-Carotene-producing bacterium, Jeongeuplla avenae sp. nov., alleviates the salt stress of Arabidopsis seedlings.</title>
        <authorList>
            <person name="Jiang L."/>
            <person name="Lee J."/>
        </authorList>
    </citation>
    <scope>NUCLEOTIDE SEQUENCE</scope>
    <source>
        <strain evidence="1">DY_R2A_6</strain>
    </source>
</reference>
<proteinExistence type="predicted"/>
<dbReference type="EMBL" id="CP113520">
    <property type="protein sequence ID" value="WAJ28134.1"/>
    <property type="molecule type" value="Genomic_DNA"/>
</dbReference>